<gene>
    <name evidence="5" type="ORF">SAMN06295937_101221</name>
</gene>
<dbReference type="SUPFAM" id="SSF56176">
    <property type="entry name" value="FAD-binding/transporter-associated domain-like"/>
    <property type="match status" value="1"/>
</dbReference>
<dbReference type="PANTHER" id="PTHR43762">
    <property type="entry name" value="L-GULONOLACTONE OXIDASE"/>
    <property type="match status" value="1"/>
</dbReference>
<evidence type="ECO:0000313" key="5">
    <source>
        <dbReference type="EMBL" id="SKB64411.1"/>
    </source>
</evidence>
<sequence length="417" mass="45969">MGWSNWSGSVTAAATLARPRDEGELAALVREARKVRAVGAGHSFMPLCESDELIVALDAMEGEIGVAPDRRTARIPAGWSIKRLTAALWAQGLALANQGDVNPQSLAGAMATGTHGTGADLGSLATFARGFRLVGADGEMRWCDAATNPDLYEAQRLSLGLFGIATEIEAAVVPAFHLAERIEKRRWAEVRESYDELADRHRHIEFWFFPHADMVILKTLTPCDPCDPPASTADMEEAAFRRVLDVAAKLPFLTPFLQRAMMRTRFDGGRRGPAHAIFPSDRTIRFEEMEYELPRTAGLAALDEVVARIRKGRLPVTFPFEYRTVAADDIWMSPMNAGPVAAVSMHQYAKMPWADHFAAAEAIFRAHGGRPHWAKRHTLGRADVDALYPMAEQYRAVRRAADPAGKFLNPHLEVLFS</sequence>
<keyword evidence="6" id="KW-1185">Reference proteome</keyword>
<evidence type="ECO:0000259" key="4">
    <source>
        <dbReference type="PROSITE" id="PS51387"/>
    </source>
</evidence>
<name>A0A1T5CYH1_9SPHN</name>
<protein>
    <submittedName>
        <fullName evidence="5">FAD-linked oxidoreductase</fullName>
    </submittedName>
</protein>
<dbReference type="OrthoDB" id="9800184at2"/>
<dbReference type="EMBL" id="FUYP01000012">
    <property type="protein sequence ID" value="SKB64411.1"/>
    <property type="molecule type" value="Genomic_DNA"/>
</dbReference>
<dbReference type="InterPro" id="IPR007173">
    <property type="entry name" value="ALO_C"/>
</dbReference>
<dbReference type="InterPro" id="IPR036318">
    <property type="entry name" value="FAD-bd_PCMH-like_sf"/>
</dbReference>
<dbReference type="InterPro" id="IPR016171">
    <property type="entry name" value="Vanillyl_alc_oxidase_C-sub2"/>
</dbReference>
<dbReference type="GO" id="GO:0016020">
    <property type="term" value="C:membrane"/>
    <property type="evidence" value="ECO:0007669"/>
    <property type="project" value="InterPro"/>
</dbReference>
<keyword evidence="3" id="KW-0560">Oxidoreductase</keyword>
<dbReference type="Proteomes" id="UP000190044">
    <property type="component" value="Unassembled WGS sequence"/>
</dbReference>
<dbReference type="Gene3D" id="3.30.465.10">
    <property type="match status" value="1"/>
</dbReference>
<dbReference type="PIRSF" id="PIRSF000136">
    <property type="entry name" value="LGO_GLO"/>
    <property type="match status" value="1"/>
</dbReference>
<dbReference type="RefSeq" id="WP_079638788.1">
    <property type="nucleotide sequence ID" value="NZ_FUYP01000012.1"/>
</dbReference>
<evidence type="ECO:0000313" key="6">
    <source>
        <dbReference type="Proteomes" id="UP000190044"/>
    </source>
</evidence>
<dbReference type="AlphaFoldDB" id="A0A1T5CYH1"/>
<dbReference type="NCBIfam" id="TIGR01679">
    <property type="entry name" value="bact_FAD_ox"/>
    <property type="match status" value="1"/>
</dbReference>
<dbReference type="Gene3D" id="3.30.70.2520">
    <property type="match status" value="1"/>
</dbReference>
<accession>A0A1T5CYH1</accession>
<dbReference type="InterPro" id="IPR016166">
    <property type="entry name" value="FAD-bd_PCMH"/>
</dbReference>
<dbReference type="InterPro" id="IPR016167">
    <property type="entry name" value="FAD-bd_PCMH_sub1"/>
</dbReference>
<dbReference type="Pfam" id="PF04030">
    <property type="entry name" value="ALO"/>
    <property type="match status" value="1"/>
</dbReference>
<evidence type="ECO:0000256" key="3">
    <source>
        <dbReference type="ARBA" id="ARBA00023002"/>
    </source>
</evidence>
<dbReference type="GO" id="GO:0003885">
    <property type="term" value="F:D-arabinono-1,4-lactone oxidase activity"/>
    <property type="evidence" value="ECO:0007669"/>
    <property type="project" value="InterPro"/>
</dbReference>
<proteinExistence type="predicted"/>
<keyword evidence="1" id="KW-0285">Flavoprotein</keyword>
<organism evidence="5 6">
    <name type="scientific">Sphingopyxis flava</name>
    <dbReference type="NCBI Taxonomy" id="1507287"/>
    <lineage>
        <taxon>Bacteria</taxon>
        <taxon>Pseudomonadati</taxon>
        <taxon>Pseudomonadota</taxon>
        <taxon>Alphaproteobacteria</taxon>
        <taxon>Sphingomonadales</taxon>
        <taxon>Sphingomonadaceae</taxon>
        <taxon>Sphingopyxis</taxon>
    </lineage>
</organism>
<dbReference type="InterPro" id="IPR006094">
    <property type="entry name" value="Oxid_FAD_bind_N"/>
</dbReference>
<dbReference type="Pfam" id="PF01565">
    <property type="entry name" value="FAD_binding_4"/>
    <property type="match status" value="1"/>
</dbReference>
<dbReference type="InterPro" id="IPR016169">
    <property type="entry name" value="FAD-bd_PCMH_sub2"/>
</dbReference>
<dbReference type="Gene3D" id="3.30.43.10">
    <property type="entry name" value="Uridine Diphospho-n-acetylenolpyruvylglucosamine Reductase, domain 2"/>
    <property type="match status" value="1"/>
</dbReference>
<dbReference type="Gene3D" id="1.10.45.10">
    <property type="entry name" value="Vanillyl-alcohol Oxidase, Chain A, domain 4"/>
    <property type="match status" value="1"/>
</dbReference>
<keyword evidence="2" id="KW-0274">FAD</keyword>
<dbReference type="GO" id="GO:0071949">
    <property type="term" value="F:FAD binding"/>
    <property type="evidence" value="ECO:0007669"/>
    <property type="project" value="InterPro"/>
</dbReference>
<evidence type="ECO:0000256" key="2">
    <source>
        <dbReference type="ARBA" id="ARBA00022827"/>
    </source>
</evidence>
<evidence type="ECO:0000256" key="1">
    <source>
        <dbReference type="ARBA" id="ARBA00022630"/>
    </source>
</evidence>
<dbReference type="InterPro" id="IPR010031">
    <property type="entry name" value="FAD_lactone_oxidase-like"/>
</dbReference>
<dbReference type="PROSITE" id="PS51387">
    <property type="entry name" value="FAD_PCMH"/>
    <property type="match status" value="1"/>
</dbReference>
<feature type="domain" description="FAD-binding PCMH-type" evidence="4">
    <location>
        <begin position="9"/>
        <end position="175"/>
    </location>
</feature>
<dbReference type="PANTHER" id="PTHR43762:SF1">
    <property type="entry name" value="D-ARABINONO-1,4-LACTONE OXIDASE"/>
    <property type="match status" value="1"/>
</dbReference>
<reference evidence="6" key="1">
    <citation type="submission" date="2017-02" db="EMBL/GenBank/DDBJ databases">
        <authorList>
            <person name="Varghese N."/>
            <person name="Submissions S."/>
        </authorList>
    </citation>
    <scope>NUCLEOTIDE SEQUENCE [LARGE SCALE GENOMIC DNA]</scope>
    <source>
        <strain evidence="6">R11H</strain>
    </source>
</reference>